<evidence type="ECO:0000256" key="3">
    <source>
        <dbReference type="ARBA" id="ARBA00022833"/>
    </source>
</evidence>
<evidence type="ECO:0000313" key="5">
    <source>
        <dbReference type="EMBL" id="KAF2304176.1"/>
    </source>
</evidence>
<keyword evidence="2" id="KW-0863">Zinc-finger</keyword>
<proteinExistence type="predicted"/>
<dbReference type="GO" id="GO:0006397">
    <property type="term" value="P:mRNA processing"/>
    <property type="evidence" value="ECO:0007669"/>
    <property type="project" value="InterPro"/>
</dbReference>
<evidence type="ECO:0000256" key="1">
    <source>
        <dbReference type="ARBA" id="ARBA00022723"/>
    </source>
</evidence>
<dbReference type="InterPro" id="IPR033489">
    <property type="entry name" value="RBBP6"/>
</dbReference>
<dbReference type="EMBL" id="JAAGAX010000009">
    <property type="protein sequence ID" value="KAF2304176.1"/>
    <property type="molecule type" value="Genomic_DNA"/>
</dbReference>
<dbReference type="InterPro" id="IPR025829">
    <property type="entry name" value="Zn_knuckle_CX2CX3GHX4C"/>
</dbReference>
<dbReference type="Proteomes" id="UP000467840">
    <property type="component" value="Chromosome 16"/>
</dbReference>
<dbReference type="GO" id="GO:0008270">
    <property type="term" value="F:zinc ion binding"/>
    <property type="evidence" value="ECO:0007669"/>
    <property type="project" value="UniProtKB-KW"/>
</dbReference>
<dbReference type="Pfam" id="PF13696">
    <property type="entry name" value="zf-CCHC_2"/>
    <property type="match status" value="1"/>
</dbReference>
<keyword evidence="3" id="KW-0862">Zinc</keyword>
<organism evidence="5 6">
    <name type="scientific">Hevea brasiliensis</name>
    <name type="common">Para rubber tree</name>
    <name type="synonym">Siphonia brasiliensis</name>
    <dbReference type="NCBI Taxonomy" id="3981"/>
    <lineage>
        <taxon>Eukaryota</taxon>
        <taxon>Viridiplantae</taxon>
        <taxon>Streptophyta</taxon>
        <taxon>Embryophyta</taxon>
        <taxon>Tracheophyta</taxon>
        <taxon>Spermatophyta</taxon>
        <taxon>Magnoliopsida</taxon>
        <taxon>eudicotyledons</taxon>
        <taxon>Gunneridae</taxon>
        <taxon>Pentapetalae</taxon>
        <taxon>rosids</taxon>
        <taxon>fabids</taxon>
        <taxon>Malpighiales</taxon>
        <taxon>Euphorbiaceae</taxon>
        <taxon>Crotonoideae</taxon>
        <taxon>Micrandreae</taxon>
        <taxon>Hevea</taxon>
    </lineage>
</organism>
<dbReference type="GO" id="GO:0005634">
    <property type="term" value="C:nucleus"/>
    <property type="evidence" value="ECO:0007669"/>
    <property type="project" value="TreeGrafter"/>
</dbReference>
<keyword evidence="1" id="KW-0479">Metal-binding</keyword>
<sequence length="298" mass="33158">MDGHSFGGFRKKTPREGYICHRCKVPGHFIQYCPTNGDPNYNFKRVRPPTGIPKSMLVPNADGFYVCQVVKLLFCSLMMMLLGKKFLVASLQRDPGSFQESKKTTLYNIEDEANKRKLLDDPYQIAKKARTTRAADVSEATIGSTRMKDTASQGSVLVVEEDVQQEVVSSDGGKNRNVAEDEVQQKLVFSKGGKEKERNKNSEDDSQLLMPVGSYAYNPYWAGVQDTAGSYTSLNLRLANEIIGTRAQKVVLKAKHGDSGSRYLGKVDLSHIGELHVTGSPASYYSAIHRLHSANRWQ</sequence>
<dbReference type="PANTHER" id="PTHR15439:SF20">
    <property type="entry name" value="DWNN DOMAIN-CONTAINING PROTEIN"/>
    <property type="match status" value="1"/>
</dbReference>
<dbReference type="SUPFAM" id="SSF57756">
    <property type="entry name" value="Retrovirus zinc finger-like domains"/>
    <property type="match status" value="1"/>
</dbReference>
<keyword evidence="6" id="KW-1185">Reference proteome</keyword>
<evidence type="ECO:0000256" key="2">
    <source>
        <dbReference type="ARBA" id="ARBA00022771"/>
    </source>
</evidence>
<name>A0A6A6LVX1_HEVBR</name>
<dbReference type="InterPro" id="IPR036875">
    <property type="entry name" value="Znf_CCHC_sf"/>
</dbReference>
<dbReference type="GO" id="GO:0006511">
    <property type="term" value="P:ubiquitin-dependent protein catabolic process"/>
    <property type="evidence" value="ECO:0007669"/>
    <property type="project" value="TreeGrafter"/>
</dbReference>
<dbReference type="GO" id="GO:0016567">
    <property type="term" value="P:protein ubiquitination"/>
    <property type="evidence" value="ECO:0007669"/>
    <property type="project" value="InterPro"/>
</dbReference>
<comment type="caution">
    <text evidence="5">The sequence shown here is derived from an EMBL/GenBank/DDBJ whole genome shotgun (WGS) entry which is preliminary data.</text>
</comment>
<evidence type="ECO:0000259" key="4">
    <source>
        <dbReference type="Pfam" id="PF13696"/>
    </source>
</evidence>
<reference evidence="5 6" key="1">
    <citation type="journal article" date="2020" name="Mol. Plant">
        <title>The Chromosome-Based Rubber Tree Genome Provides New Insights into Spurge Genome Evolution and Rubber Biosynthesis.</title>
        <authorList>
            <person name="Liu J."/>
            <person name="Shi C."/>
            <person name="Shi C.C."/>
            <person name="Li W."/>
            <person name="Zhang Q.J."/>
            <person name="Zhang Y."/>
            <person name="Li K."/>
            <person name="Lu H.F."/>
            <person name="Shi C."/>
            <person name="Zhu S.T."/>
            <person name="Xiao Z.Y."/>
            <person name="Nan H."/>
            <person name="Yue Y."/>
            <person name="Zhu X.G."/>
            <person name="Wu Y."/>
            <person name="Hong X.N."/>
            <person name="Fan G.Y."/>
            <person name="Tong Y."/>
            <person name="Zhang D."/>
            <person name="Mao C.L."/>
            <person name="Liu Y.L."/>
            <person name="Hao S.J."/>
            <person name="Liu W.Q."/>
            <person name="Lv M.Q."/>
            <person name="Zhang H.B."/>
            <person name="Liu Y."/>
            <person name="Hu-Tang G.R."/>
            <person name="Wang J.P."/>
            <person name="Wang J.H."/>
            <person name="Sun Y.H."/>
            <person name="Ni S.B."/>
            <person name="Chen W.B."/>
            <person name="Zhang X.C."/>
            <person name="Jiao Y.N."/>
            <person name="Eichler E.E."/>
            <person name="Li G.H."/>
            <person name="Liu X."/>
            <person name="Gao L.Z."/>
        </authorList>
    </citation>
    <scope>NUCLEOTIDE SEQUENCE [LARGE SCALE GENOMIC DNA]</scope>
    <source>
        <strain evidence="6">cv. GT1</strain>
        <tissue evidence="5">Leaf</tissue>
    </source>
</reference>
<feature type="domain" description="Zinc knuckle CX2CX3GHX4C" evidence="4">
    <location>
        <begin position="16"/>
        <end position="35"/>
    </location>
</feature>
<accession>A0A6A6LVX1</accession>
<dbReference type="AlphaFoldDB" id="A0A6A6LVX1"/>
<dbReference type="GO" id="GO:0003676">
    <property type="term" value="F:nucleic acid binding"/>
    <property type="evidence" value="ECO:0007669"/>
    <property type="project" value="InterPro"/>
</dbReference>
<protein>
    <recommendedName>
        <fullName evidence="4">Zinc knuckle CX2CX3GHX4C domain-containing protein</fullName>
    </recommendedName>
</protein>
<dbReference type="GO" id="GO:0061630">
    <property type="term" value="F:ubiquitin protein ligase activity"/>
    <property type="evidence" value="ECO:0007669"/>
    <property type="project" value="InterPro"/>
</dbReference>
<dbReference type="Gene3D" id="4.10.60.10">
    <property type="entry name" value="Zinc finger, CCHC-type"/>
    <property type="match status" value="1"/>
</dbReference>
<dbReference type="PANTHER" id="PTHR15439">
    <property type="entry name" value="RETINOBLASTOMA-BINDING PROTEIN 6"/>
    <property type="match status" value="1"/>
</dbReference>
<gene>
    <name evidence="5" type="ORF">GH714_028329</name>
</gene>
<evidence type="ECO:0000313" key="6">
    <source>
        <dbReference type="Proteomes" id="UP000467840"/>
    </source>
</evidence>